<sequence>MRVSPFKTAAPFCAALLGCAGAAHADLVTLDDLPTAPPAQILILGEIHDNPNHHETQAALVQRWHPTALVFEMLTPAQAAAIGDTPRDNAARMAEMTGWATSGWPDYALYHPIFAASGTAEVYGAALDRVDVRRAMTDGAGAVFGPDAALYGLASPLPAPEQALRETDQMTAHCNALPPEMLPGMVAAQRLRDAAFARTALQALEKTGGPVVVITGSGHADRARGIPAALGIAAPAITAFSLGQVEGDPGPDAPFDAWIVTAPTPRDDPCAAFTKTP</sequence>
<dbReference type="AlphaFoldDB" id="A0A1H8G0K8"/>
<evidence type="ECO:0000256" key="1">
    <source>
        <dbReference type="SAM" id="SignalP"/>
    </source>
</evidence>
<dbReference type="Proteomes" id="UP000183002">
    <property type="component" value="Unassembled WGS sequence"/>
</dbReference>
<dbReference type="Gene3D" id="1.10.8.760">
    <property type="entry name" value="Haem-binding uptake, Tiki superfamily, ChaN, domain 2"/>
    <property type="match status" value="1"/>
</dbReference>
<dbReference type="STRING" id="1077947.SAMN05216227_101274"/>
<dbReference type="PROSITE" id="PS51257">
    <property type="entry name" value="PROKAR_LIPOPROTEIN"/>
    <property type="match status" value="1"/>
</dbReference>
<gene>
    <name evidence="3" type="ORF">SAMN05216227_101274</name>
</gene>
<keyword evidence="4" id="KW-1185">Reference proteome</keyword>
<protein>
    <submittedName>
        <fullName evidence="3">Uncharacterized iron-regulated protein</fullName>
    </submittedName>
</protein>
<accession>A0A1H8G0K8</accession>
<keyword evidence="1" id="KW-0732">Signal</keyword>
<feature type="chain" id="PRO_5010292986" evidence="1">
    <location>
        <begin position="26"/>
        <end position="277"/>
    </location>
</feature>
<dbReference type="Pfam" id="PF04187">
    <property type="entry name" value="Cofac_haem_bdg"/>
    <property type="match status" value="1"/>
</dbReference>
<evidence type="ECO:0000313" key="3">
    <source>
        <dbReference type="EMBL" id="SEN37315.1"/>
    </source>
</evidence>
<evidence type="ECO:0000313" key="4">
    <source>
        <dbReference type="Proteomes" id="UP000183002"/>
    </source>
</evidence>
<name>A0A1H8G0K8_9RHOB</name>
<dbReference type="OrthoDB" id="9795827at2"/>
<dbReference type="SUPFAM" id="SSF159501">
    <property type="entry name" value="EreA/ChaN-like"/>
    <property type="match status" value="1"/>
</dbReference>
<evidence type="ECO:0000259" key="2">
    <source>
        <dbReference type="Pfam" id="PF04187"/>
    </source>
</evidence>
<dbReference type="InterPro" id="IPR007314">
    <property type="entry name" value="Cofac_haem-bd_dom"/>
</dbReference>
<feature type="domain" description="Haem-binding uptake Tiki superfamily ChaN" evidence="2">
    <location>
        <begin position="38"/>
        <end position="230"/>
    </location>
</feature>
<feature type="signal peptide" evidence="1">
    <location>
        <begin position="1"/>
        <end position="25"/>
    </location>
</feature>
<dbReference type="EMBL" id="FOCO01000012">
    <property type="protein sequence ID" value="SEN37315.1"/>
    <property type="molecule type" value="Genomic_DNA"/>
</dbReference>
<reference evidence="3 4" key="1">
    <citation type="submission" date="2016-10" db="EMBL/GenBank/DDBJ databases">
        <authorList>
            <person name="de Groot N.N."/>
        </authorList>
    </citation>
    <scope>NUCLEOTIDE SEQUENCE [LARGE SCALE GENOMIC DNA]</scope>
    <source>
        <strain evidence="3 4">CGMCC 1.10836</strain>
    </source>
</reference>
<organism evidence="3 4">
    <name type="scientific">Pseudorhodobacter antarcticus</name>
    <dbReference type="NCBI Taxonomy" id="1077947"/>
    <lineage>
        <taxon>Bacteria</taxon>
        <taxon>Pseudomonadati</taxon>
        <taxon>Pseudomonadota</taxon>
        <taxon>Alphaproteobacteria</taxon>
        <taxon>Rhodobacterales</taxon>
        <taxon>Paracoccaceae</taxon>
        <taxon>Pseudorhodobacter</taxon>
    </lineage>
</organism>
<proteinExistence type="predicted"/>
<dbReference type="CDD" id="cd14727">
    <property type="entry name" value="ChanN-like"/>
    <property type="match status" value="1"/>
</dbReference>
<dbReference type="Gene3D" id="3.40.50.11550">
    <property type="match status" value="1"/>
</dbReference>
<dbReference type="RefSeq" id="WP_082224761.1">
    <property type="nucleotide sequence ID" value="NZ_FOCO01000012.1"/>
</dbReference>